<name>A0ACC2T860_9FUNG</name>
<dbReference type="Proteomes" id="UP001165960">
    <property type="component" value="Unassembled WGS sequence"/>
</dbReference>
<comment type="caution">
    <text evidence="1">The sequence shown here is derived from an EMBL/GenBank/DDBJ whole genome shotgun (WGS) entry which is preliminary data.</text>
</comment>
<dbReference type="EMBL" id="QTSX02003561">
    <property type="protein sequence ID" value="KAJ9070762.1"/>
    <property type="molecule type" value="Genomic_DNA"/>
</dbReference>
<evidence type="ECO:0000313" key="2">
    <source>
        <dbReference type="Proteomes" id="UP001165960"/>
    </source>
</evidence>
<organism evidence="1 2">
    <name type="scientific">Entomophthora muscae</name>
    <dbReference type="NCBI Taxonomy" id="34485"/>
    <lineage>
        <taxon>Eukaryota</taxon>
        <taxon>Fungi</taxon>
        <taxon>Fungi incertae sedis</taxon>
        <taxon>Zoopagomycota</taxon>
        <taxon>Entomophthoromycotina</taxon>
        <taxon>Entomophthoromycetes</taxon>
        <taxon>Entomophthorales</taxon>
        <taxon>Entomophthoraceae</taxon>
        <taxon>Entomophthora</taxon>
    </lineage>
</organism>
<evidence type="ECO:0000313" key="1">
    <source>
        <dbReference type="EMBL" id="KAJ9070762.1"/>
    </source>
</evidence>
<protein>
    <submittedName>
        <fullName evidence="1">Uncharacterized protein</fullName>
    </submittedName>
</protein>
<gene>
    <name evidence="1" type="ORF">DSO57_1004354</name>
</gene>
<accession>A0ACC2T860</accession>
<proteinExistence type="predicted"/>
<reference evidence="1" key="1">
    <citation type="submission" date="2022-04" db="EMBL/GenBank/DDBJ databases">
        <title>Genome of the entomopathogenic fungus Entomophthora muscae.</title>
        <authorList>
            <person name="Elya C."/>
            <person name="Lovett B.R."/>
            <person name="Lee E."/>
            <person name="Macias A.M."/>
            <person name="Hajek A.E."/>
            <person name="De Bivort B.L."/>
            <person name="Kasson M.T."/>
            <person name="De Fine Licht H.H."/>
            <person name="Stajich J.E."/>
        </authorList>
    </citation>
    <scope>NUCLEOTIDE SEQUENCE</scope>
    <source>
        <strain evidence="1">Berkeley</strain>
    </source>
</reference>
<keyword evidence="2" id="KW-1185">Reference proteome</keyword>
<sequence>MDTLTFIAIVTVLGCYAYFMPKGKLASIPGVPLYRSVLGFLFKLPFDEALKFSSQIDLVHRFKVIRAYFQGDWTLMVGCPDLATYIYSDTTAFPKLVPEHHQPQSVFARLTGSSAFFSNGQTWHKHRKSLIDPSAFASYATKKSTLSAEQLQKIMASMNSQIQAKKGSTVDALDLMQRVTFDCLSQQFLNKNFNMTCSKAQNSLLHVFDEVFNYGFTLATTVFPILQSKYNPFYKHVYQDIDKWETSLKDIITKTRSGMADETEHDFIGKMIVVSEQSQESVEETDKAILDVLKMLFLPSQSLPPAIGAALHFLAQNKDIQEKAFEEVKSVVGENGSEFALTQSQINCLPYLSAIVKETQRLYLTLCPPPKRVASCDVTFKGHFIPKGTHVMIDTFAMQRDPSNWANPEVFDPTHFLDGKSGAGYVSFGAGTRRCPGAQLATYLMLKILSNVVLEFDVKYPPFIPSQAQAESACCVWLLGTTSRRTWWEIFITKDLRFKASLGLAFREKLRAHTLISWKTR</sequence>